<accession>A0ABD1ZN30</accession>
<reference evidence="1 2" key="1">
    <citation type="submission" date="2024-09" db="EMBL/GenBank/DDBJ databases">
        <title>Chromosome-scale assembly of Riccia fluitans.</title>
        <authorList>
            <person name="Paukszto L."/>
            <person name="Sawicki J."/>
            <person name="Karawczyk K."/>
            <person name="Piernik-Szablinska J."/>
            <person name="Szczecinska M."/>
            <person name="Mazdziarz M."/>
        </authorList>
    </citation>
    <scope>NUCLEOTIDE SEQUENCE [LARGE SCALE GENOMIC DNA]</scope>
    <source>
        <strain evidence="1">Rf_01</strain>
        <tissue evidence="1">Aerial parts of the thallus</tissue>
    </source>
</reference>
<sequence>MPRSTTLGRTVTIRIHGSVNLGDFCLPQAAGLREILLDSSTGSRATASYRVECFSRSAACSLFPTPAEVQGGSWKETCVRILFTGLGAMNSHSQLKGKPRRRK</sequence>
<keyword evidence="2" id="KW-1185">Reference proteome</keyword>
<dbReference type="Proteomes" id="UP001605036">
    <property type="component" value="Unassembled WGS sequence"/>
</dbReference>
<comment type="caution">
    <text evidence="1">The sequence shown here is derived from an EMBL/GenBank/DDBJ whole genome shotgun (WGS) entry which is preliminary data.</text>
</comment>
<evidence type="ECO:0000313" key="1">
    <source>
        <dbReference type="EMBL" id="KAL2652862.1"/>
    </source>
</evidence>
<name>A0ABD1ZN30_9MARC</name>
<gene>
    <name evidence="1" type="ORF">R1flu_020990</name>
</gene>
<dbReference type="AlphaFoldDB" id="A0ABD1ZN30"/>
<organism evidence="1 2">
    <name type="scientific">Riccia fluitans</name>
    <dbReference type="NCBI Taxonomy" id="41844"/>
    <lineage>
        <taxon>Eukaryota</taxon>
        <taxon>Viridiplantae</taxon>
        <taxon>Streptophyta</taxon>
        <taxon>Embryophyta</taxon>
        <taxon>Marchantiophyta</taxon>
        <taxon>Marchantiopsida</taxon>
        <taxon>Marchantiidae</taxon>
        <taxon>Marchantiales</taxon>
        <taxon>Ricciaceae</taxon>
        <taxon>Riccia</taxon>
    </lineage>
</organism>
<proteinExistence type="predicted"/>
<dbReference type="EMBL" id="JBHFFA010000001">
    <property type="protein sequence ID" value="KAL2652862.1"/>
    <property type="molecule type" value="Genomic_DNA"/>
</dbReference>
<protein>
    <submittedName>
        <fullName evidence="1">Uncharacterized protein</fullName>
    </submittedName>
</protein>
<evidence type="ECO:0000313" key="2">
    <source>
        <dbReference type="Proteomes" id="UP001605036"/>
    </source>
</evidence>